<comment type="caution">
    <text evidence="3">The sequence shown here is derived from an EMBL/GenBank/DDBJ whole genome shotgun (WGS) entry which is preliminary data.</text>
</comment>
<dbReference type="AlphaFoldDB" id="A0AAW8B411"/>
<evidence type="ECO:0000256" key="2">
    <source>
        <dbReference type="SAM" id="MobiDB-lite"/>
    </source>
</evidence>
<dbReference type="Proteomes" id="UP001178354">
    <property type="component" value="Unassembled WGS sequence"/>
</dbReference>
<name>A0AAW8B411_9GAMM</name>
<dbReference type="Pfam" id="PF04519">
    <property type="entry name" value="Bactofilin"/>
    <property type="match status" value="1"/>
</dbReference>
<accession>A0AAW8B411</accession>
<gene>
    <name evidence="3" type="ORF">Q8A57_06520</name>
</gene>
<protein>
    <submittedName>
        <fullName evidence="3">Polymer-forming cytoskeletal protein</fullName>
    </submittedName>
</protein>
<proteinExistence type="inferred from homology"/>
<reference evidence="3" key="2">
    <citation type="submission" date="2023-08" db="EMBL/GenBank/DDBJ databases">
        <authorList>
            <person name="Luo J."/>
        </authorList>
    </citation>
    <scope>NUCLEOTIDE SEQUENCE</scope>
    <source>
        <strain evidence="3">DSM 25064</strain>
    </source>
</reference>
<dbReference type="EMBL" id="JAUUUU010000003">
    <property type="protein sequence ID" value="MDP1520612.1"/>
    <property type="molecule type" value="Genomic_DNA"/>
</dbReference>
<dbReference type="PANTHER" id="PTHR35024:SF4">
    <property type="entry name" value="POLYMER-FORMING CYTOSKELETAL PROTEIN"/>
    <property type="match status" value="1"/>
</dbReference>
<dbReference type="InterPro" id="IPR007607">
    <property type="entry name" value="BacA/B"/>
</dbReference>
<dbReference type="PANTHER" id="PTHR35024">
    <property type="entry name" value="HYPOTHETICAL CYTOSOLIC PROTEIN"/>
    <property type="match status" value="1"/>
</dbReference>
<organism evidence="3 4">
    <name type="scientific">Porticoccus litoralis</name>
    <dbReference type="NCBI Taxonomy" id="434086"/>
    <lineage>
        <taxon>Bacteria</taxon>
        <taxon>Pseudomonadati</taxon>
        <taxon>Pseudomonadota</taxon>
        <taxon>Gammaproteobacteria</taxon>
        <taxon>Cellvibrionales</taxon>
        <taxon>Porticoccaceae</taxon>
        <taxon>Porticoccus</taxon>
    </lineage>
</organism>
<feature type="compositionally biased region" description="Polar residues" evidence="2">
    <location>
        <begin position="121"/>
        <end position="130"/>
    </location>
</feature>
<evidence type="ECO:0000256" key="1">
    <source>
        <dbReference type="ARBA" id="ARBA00044755"/>
    </source>
</evidence>
<reference evidence="3" key="1">
    <citation type="journal article" date="2010" name="Int. J. Syst. Evol. Microbiol.">
        <title>Porticoccus litoralis gen. nov., sp. nov., a gammaproteobacterium isolated from the Yellow Sea.</title>
        <authorList>
            <person name="Oh H.M."/>
            <person name="Kim H."/>
            <person name="Kim K.M."/>
            <person name="Min G.S."/>
            <person name="Cho J.C."/>
        </authorList>
    </citation>
    <scope>NUCLEOTIDE SEQUENCE</scope>
    <source>
        <strain evidence="3">DSM 25064</strain>
    </source>
</reference>
<comment type="similarity">
    <text evidence="1">Belongs to the bactofilin family.</text>
</comment>
<evidence type="ECO:0000313" key="3">
    <source>
        <dbReference type="EMBL" id="MDP1520612.1"/>
    </source>
</evidence>
<sequence length="144" mass="15090">MRKKNNLTNFAAGSTTLIASGTHVLGDVRFAGNLEVEGQITGNIMAEDGADARVRVLPKGCVVGDVSVPVVVINGRIEGNIYSSLQVELAANAEVEGDLHYALIEIEKGAQVNGNFVHRSASAQQESLSPVENVAETGMQDLGS</sequence>
<evidence type="ECO:0000313" key="4">
    <source>
        <dbReference type="Proteomes" id="UP001178354"/>
    </source>
</evidence>
<keyword evidence="4" id="KW-1185">Reference proteome</keyword>
<dbReference type="RefSeq" id="WP_305170180.1">
    <property type="nucleotide sequence ID" value="NZ_JAUUUU010000003.1"/>
</dbReference>
<feature type="region of interest" description="Disordered" evidence="2">
    <location>
        <begin position="121"/>
        <end position="144"/>
    </location>
</feature>